<keyword evidence="2" id="KW-1185">Reference proteome</keyword>
<sequence length="288" mass="33320">MYTVMRSRYMLLLYLPTSILKIFSGIMLAELHNLLSKLLREYPDLWRPRRASQKGLYEELARRLSEKLNYRVTITRLISTLQGIRKAIIKLEEGSSHTTLTAYAWYAEELGYKKAAATMRRHSRRQSHGPKRARLIEEVDFVPVHAEGCDSPPMSAQSKFAGLTEKYKIVQIHFDEVYTNHATVYSRGDDELRGCDYTDQKKTKTMEHHSVPVFAAPFPTEDAHGAFRRGYEIFYATMRQCMTAKNIGMRLQATIVRQIPFFRRPGLCSRSEAHRINLLGFVLIILLN</sequence>
<evidence type="ECO:0000313" key="2">
    <source>
        <dbReference type="Proteomes" id="UP000092460"/>
    </source>
</evidence>
<dbReference type="Proteomes" id="UP000092460">
    <property type="component" value="Unassembled WGS sequence"/>
</dbReference>
<dbReference type="AlphaFoldDB" id="A0A1B0C6U8"/>
<name>A0A1B0C6U8_9MUSC</name>
<reference evidence="1" key="2">
    <citation type="submission" date="2020-05" db="UniProtKB">
        <authorList>
            <consortium name="EnsemblMetazoa"/>
        </authorList>
    </citation>
    <scope>IDENTIFICATION</scope>
    <source>
        <strain evidence="1">IAEA</strain>
    </source>
</reference>
<proteinExistence type="predicted"/>
<reference evidence="2" key="1">
    <citation type="submission" date="2015-01" db="EMBL/GenBank/DDBJ databases">
        <authorList>
            <person name="Aksoy S."/>
            <person name="Warren W."/>
            <person name="Wilson R.K."/>
        </authorList>
    </citation>
    <scope>NUCLEOTIDE SEQUENCE [LARGE SCALE GENOMIC DNA]</scope>
    <source>
        <strain evidence="2">IAEA</strain>
    </source>
</reference>
<dbReference type="EnsemblMetazoa" id="GPPI050729-RA">
    <property type="protein sequence ID" value="GPPI050729-PA"/>
    <property type="gene ID" value="GPPI050729"/>
</dbReference>
<evidence type="ECO:0000313" key="1">
    <source>
        <dbReference type="EnsemblMetazoa" id="GPPI050729-PA"/>
    </source>
</evidence>
<dbReference type="VEuPathDB" id="VectorBase:GPPI050729"/>
<organism evidence="1 2">
    <name type="scientific">Glossina palpalis gambiensis</name>
    <dbReference type="NCBI Taxonomy" id="67801"/>
    <lineage>
        <taxon>Eukaryota</taxon>
        <taxon>Metazoa</taxon>
        <taxon>Ecdysozoa</taxon>
        <taxon>Arthropoda</taxon>
        <taxon>Hexapoda</taxon>
        <taxon>Insecta</taxon>
        <taxon>Pterygota</taxon>
        <taxon>Neoptera</taxon>
        <taxon>Endopterygota</taxon>
        <taxon>Diptera</taxon>
        <taxon>Brachycera</taxon>
        <taxon>Muscomorpha</taxon>
        <taxon>Hippoboscoidea</taxon>
        <taxon>Glossinidae</taxon>
        <taxon>Glossina</taxon>
    </lineage>
</organism>
<accession>A0A1B0C6U8</accession>
<protein>
    <submittedName>
        <fullName evidence="1">Uncharacterized protein</fullName>
    </submittedName>
</protein>
<dbReference type="EMBL" id="JXJN01027009">
    <property type="status" value="NOT_ANNOTATED_CDS"/>
    <property type="molecule type" value="Genomic_DNA"/>
</dbReference>
<dbReference type="EMBL" id="JXJN01027008">
    <property type="status" value="NOT_ANNOTATED_CDS"/>
    <property type="molecule type" value="Genomic_DNA"/>
</dbReference>